<dbReference type="AlphaFoldDB" id="A1WNE3"/>
<keyword evidence="3" id="KW-1185">Reference proteome</keyword>
<gene>
    <name evidence="2" type="ordered locus">Veis_3429</name>
</gene>
<evidence type="ECO:0000313" key="2">
    <source>
        <dbReference type="EMBL" id="ABM59150.1"/>
    </source>
</evidence>
<keyword evidence="1" id="KW-0472">Membrane</keyword>
<dbReference type="Proteomes" id="UP000000374">
    <property type="component" value="Chromosome"/>
</dbReference>
<sequence length="80" mass="9082">MSMGVLLFPNLRARYLARWILLSLFSDIALVVFDSTPWMLSAQCALTLCSRPWRIDGSGFACHGRDARDFLLDPRIDHAI</sequence>
<name>A1WNE3_VEREI</name>
<dbReference type="HOGENOM" id="CLU_2588760_0_0_4"/>
<accession>A1WNE3</accession>
<dbReference type="KEGG" id="vei:Veis_3429"/>
<evidence type="ECO:0000256" key="1">
    <source>
        <dbReference type="SAM" id="Phobius"/>
    </source>
</evidence>
<dbReference type="STRING" id="391735.Veis_3429"/>
<keyword evidence="1" id="KW-1133">Transmembrane helix</keyword>
<reference evidence="3" key="1">
    <citation type="submission" date="2006-12" db="EMBL/GenBank/DDBJ databases">
        <title>Complete sequence of chromosome 1 of Verminephrobacter eiseniae EF01-2.</title>
        <authorList>
            <person name="Copeland A."/>
            <person name="Lucas S."/>
            <person name="Lapidus A."/>
            <person name="Barry K."/>
            <person name="Detter J.C."/>
            <person name="Glavina del Rio T."/>
            <person name="Dalin E."/>
            <person name="Tice H."/>
            <person name="Pitluck S."/>
            <person name="Chertkov O."/>
            <person name="Brettin T."/>
            <person name="Bruce D."/>
            <person name="Han C."/>
            <person name="Tapia R."/>
            <person name="Gilna P."/>
            <person name="Schmutz J."/>
            <person name="Larimer F."/>
            <person name="Land M."/>
            <person name="Hauser L."/>
            <person name="Kyrpides N."/>
            <person name="Kim E."/>
            <person name="Stahl D."/>
            <person name="Richardson P."/>
        </authorList>
    </citation>
    <scope>NUCLEOTIDE SEQUENCE [LARGE SCALE GENOMIC DNA]</scope>
    <source>
        <strain evidence="3">EF01-2</strain>
    </source>
</reference>
<protein>
    <submittedName>
        <fullName evidence="2">Uncharacterized protein</fullName>
    </submittedName>
</protein>
<dbReference type="EMBL" id="CP000542">
    <property type="protein sequence ID" value="ABM59150.1"/>
    <property type="molecule type" value="Genomic_DNA"/>
</dbReference>
<feature type="transmembrane region" description="Helical" evidence="1">
    <location>
        <begin position="15"/>
        <end position="33"/>
    </location>
</feature>
<proteinExistence type="predicted"/>
<keyword evidence="1" id="KW-0812">Transmembrane</keyword>
<organism evidence="2 3">
    <name type="scientific">Verminephrobacter eiseniae (strain EF01-2)</name>
    <dbReference type="NCBI Taxonomy" id="391735"/>
    <lineage>
        <taxon>Bacteria</taxon>
        <taxon>Pseudomonadati</taxon>
        <taxon>Pseudomonadota</taxon>
        <taxon>Betaproteobacteria</taxon>
        <taxon>Burkholderiales</taxon>
        <taxon>Comamonadaceae</taxon>
        <taxon>Verminephrobacter</taxon>
    </lineage>
</organism>
<evidence type="ECO:0000313" key="3">
    <source>
        <dbReference type="Proteomes" id="UP000000374"/>
    </source>
</evidence>